<evidence type="ECO:0000256" key="1">
    <source>
        <dbReference type="ARBA" id="ARBA00010817"/>
    </source>
</evidence>
<evidence type="ECO:0000259" key="4">
    <source>
        <dbReference type="SMART" id="SM00478"/>
    </source>
</evidence>
<dbReference type="CDD" id="cd00056">
    <property type="entry name" value="ENDO3c"/>
    <property type="match status" value="1"/>
</dbReference>
<organism evidence="5 6">
    <name type="scientific">Halogeometricum limi</name>
    <dbReference type="NCBI Taxonomy" id="555875"/>
    <lineage>
        <taxon>Archaea</taxon>
        <taxon>Methanobacteriati</taxon>
        <taxon>Methanobacteriota</taxon>
        <taxon>Stenosarchaea group</taxon>
        <taxon>Halobacteria</taxon>
        <taxon>Halobacteriales</taxon>
        <taxon>Haloferacaceae</taxon>
        <taxon>Halogeometricum</taxon>
    </lineage>
</organism>
<dbReference type="InterPro" id="IPR011257">
    <property type="entry name" value="DNA_glycosylase"/>
</dbReference>
<dbReference type="InterPro" id="IPR003265">
    <property type="entry name" value="HhH-GPD_domain"/>
</dbReference>
<dbReference type="SUPFAM" id="SSF48150">
    <property type="entry name" value="DNA-glycosylase"/>
    <property type="match status" value="1"/>
</dbReference>
<name>A0A1I6HXN1_9EURY</name>
<dbReference type="GO" id="GO:0043916">
    <property type="term" value="F:DNA-7-methylguanine glycosylase activity"/>
    <property type="evidence" value="ECO:0007669"/>
    <property type="project" value="TreeGrafter"/>
</dbReference>
<evidence type="ECO:0000313" key="5">
    <source>
        <dbReference type="EMBL" id="SFR59164.1"/>
    </source>
</evidence>
<keyword evidence="3" id="KW-0234">DNA repair</keyword>
<dbReference type="GO" id="GO:0006285">
    <property type="term" value="P:base-excision repair, AP site formation"/>
    <property type="evidence" value="ECO:0007669"/>
    <property type="project" value="TreeGrafter"/>
</dbReference>
<protein>
    <submittedName>
        <fullName evidence="5">DNA-3-methyladenine glycosylase II</fullName>
    </submittedName>
</protein>
<dbReference type="PANTHER" id="PTHR43003:SF5">
    <property type="entry name" value="DNA-3-METHYLADENINE GLYCOSYLASE"/>
    <property type="match status" value="1"/>
</dbReference>
<dbReference type="Gene3D" id="1.10.1670.40">
    <property type="match status" value="1"/>
</dbReference>
<feature type="domain" description="HhH-GPD" evidence="4">
    <location>
        <begin position="41"/>
        <end position="198"/>
    </location>
</feature>
<keyword evidence="2" id="KW-0227">DNA damage</keyword>
<reference evidence="6" key="1">
    <citation type="submission" date="2016-10" db="EMBL/GenBank/DDBJ databases">
        <authorList>
            <person name="Varghese N."/>
            <person name="Submissions S."/>
        </authorList>
    </citation>
    <scope>NUCLEOTIDE SEQUENCE [LARGE SCALE GENOMIC DNA]</scope>
    <source>
        <strain evidence="6">CGMCC 1.8711</strain>
    </source>
</reference>
<evidence type="ECO:0000313" key="6">
    <source>
        <dbReference type="Proteomes" id="UP000243250"/>
    </source>
</evidence>
<sequence length="200" mass="22152">MTDDATAVLGRDSVMQRVIDERDPYTEPDWTAFERLCIAIVSQRVSTASAAAVRERVFEVLDGVVTPESVLAADEGALREAGLPASKVGYLRNVARAFRREDLTKAGLAGYSDDEVLDRLTEITGVGEWTAETFLIFALGREDVLPLGDLAVRRGIERLYGDADGDGAELTRAEMEEIAEQWRPHRSLATRYIWADYLAE</sequence>
<dbReference type="Gene3D" id="1.10.340.30">
    <property type="entry name" value="Hypothetical protein, domain 2"/>
    <property type="match status" value="1"/>
</dbReference>
<dbReference type="SMART" id="SM00478">
    <property type="entry name" value="ENDO3c"/>
    <property type="match status" value="1"/>
</dbReference>
<proteinExistence type="inferred from homology"/>
<dbReference type="AlphaFoldDB" id="A0A1I6HXN1"/>
<dbReference type="GO" id="GO:0032993">
    <property type="term" value="C:protein-DNA complex"/>
    <property type="evidence" value="ECO:0007669"/>
    <property type="project" value="TreeGrafter"/>
</dbReference>
<dbReference type="FunFam" id="1.10.340.30:FF:000004">
    <property type="entry name" value="DNA-3-methyladenine glycosylase II"/>
    <property type="match status" value="1"/>
</dbReference>
<dbReference type="OrthoDB" id="8200at2157"/>
<keyword evidence="6" id="KW-1185">Reference proteome</keyword>
<gene>
    <name evidence="5" type="ORF">SAMN04488124_2575</name>
</gene>
<dbReference type="GO" id="GO:0032131">
    <property type="term" value="F:alkylated DNA binding"/>
    <property type="evidence" value="ECO:0007669"/>
    <property type="project" value="TreeGrafter"/>
</dbReference>
<dbReference type="GO" id="GO:0006307">
    <property type="term" value="P:DNA alkylation repair"/>
    <property type="evidence" value="ECO:0007669"/>
    <property type="project" value="TreeGrafter"/>
</dbReference>
<dbReference type="Proteomes" id="UP000243250">
    <property type="component" value="Unassembled WGS sequence"/>
</dbReference>
<dbReference type="PANTHER" id="PTHR43003">
    <property type="entry name" value="DNA-3-METHYLADENINE GLYCOSYLASE"/>
    <property type="match status" value="1"/>
</dbReference>
<dbReference type="Pfam" id="PF00730">
    <property type="entry name" value="HhH-GPD"/>
    <property type="match status" value="1"/>
</dbReference>
<dbReference type="EMBL" id="FOYS01000004">
    <property type="protein sequence ID" value="SFR59164.1"/>
    <property type="molecule type" value="Genomic_DNA"/>
</dbReference>
<dbReference type="RefSeq" id="WP_089881571.1">
    <property type="nucleotide sequence ID" value="NZ_FOYS01000004.1"/>
</dbReference>
<dbReference type="InterPro" id="IPR051912">
    <property type="entry name" value="Alkylbase_DNA_Glycosylase/TA"/>
</dbReference>
<dbReference type="GO" id="GO:0008725">
    <property type="term" value="F:DNA-3-methyladenine glycosylase activity"/>
    <property type="evidence" value="ECO:0007669"/>
    <property type="project" value="TreeGrafter"/>
</dbReference>
<comment type="similarity">
    <text evidence="1">Belongs to the alkylbase DNA glycosidase AlkA family.</text>
</comment>
<evidence type="ECO:0000256" key="3">
    <source>
        <dbReference type="ARBA" id="ARBA00023204"/>
    </source>
</evidence>
<accession>A0A1I6HXN1</accession>
<evidence type="ECO:0000256" key="2">
    <source>
        <dbReference type="ARBA" id="ARBA00022763"/>
    </source>
</evidence>